<organism evidence="1">
    <name type="scientific">freshwater metagenome</name>
    <dbReference type="NCBI Taxonomy" id="449393"/>
    <lineage>
        <taxon>unclassified sequences</taxon>
        <taxon>metagenomes</taxon>
        <taxon>ecological metagenomes</taxon>
    </lineage>
</organism>
<proteinExistence type="predicted"/>
<sequence>MDAYDFFREGQARLRKGQAAQATVPLERAKRLEPAKASIREALGIAYFRLGRWGDFAVAEPVVVATPLVVTAKAIIKQLKHQLALTFSTTAPTHVQFVLLAKDGKTVKAKFHRWFTVAGSKTLTVSLWSLKPTAFPGATLKATATSGTSTVTLSKKVVLEA</sequence>
<dbReference type="SUPFAM" id="SSF48452">
    <property type="entry name" value="TPR-like"/>
    <property type="match status" value="1"/>
</dbReference>
<gene>
    <name evidence="1" type="ORF">UFOPK2399_01805</name>
</gene>
<reference evidence="1" key="1">
    <citation type="submission" date="2020-05" db="EMBL/GenBank/DDBJ databases">
        <authorList>
            <person name="Chiriac C."/>
            <person name="Salcher M."/>
            <person name="Ghai R."/>
            <person name="Kavagutti S V."/>
        </authorList>
    </citation>
    <scope>NUCLEOTIDE SEQUENCE</scope>
</reference>
<name>A0A6J6Q8G7_9ZZZZ</name>
<protein>
    <submittedName>
        <fullName evidence="1">Unannotated protein</fullName>
    </submittedName>
</protein>
<evidence type="ECO:0000313" key="1">
    <source>
        <dbReference type="EMBL" id="CAB4708031.1"/>
    </source>
</evidence>
<dbReference type="AlphaFoldDB" id="A0A6J6Q8G7"/>
<dbReference type="InterPro" id="IPR011990">
    <property type="entry name" value="TPR-like_helical_dom_sf"/>
</dbReference>
<accession>A0A6J6Q8G7</accession>
<dbReference type="EMBL" id="CAEZXP010000008">
    <property type="protein sequence ID" value="CAB4708031.1"/>
    <property type="molecule type" value="Genomic_DNA"/>
</dbReference>